<feature type="domain" description="Helicase ATP-binding" evidence="3">
    <location>
        <begin position="542"/>
        <end position="782"/>
    </location>
</feature>
<sequence>MNAVMETVTVHAVLSEYGDALLYGTKPTYGAVPGLYFKQLLFARHEESFYGTELEIQTSGEMDLVLLPAEMVLSFFADRPLLKHVDWSFEGDAELLAQSAPALAASIAKRAYKPDFGAYRSGKLQWKWDRHALKERGIAAVLAALDRGKIRAAGAEAGEREVRKTQSNEEAYEEAMFGGRGEEEAEAEESFMAGLRAAYSAAVFQRRYGSEQAALDLRREHPKLFDRGASAAGLDEDAWLIAVGWREDAMPMRPVVRFLEPDEDRDNWRLELALQDKKDETSLVPITLSDVGVAAGSWPSAWEKHVRERSAEWLKSLRTGLPTPRVAPGTDILSRTMSGPEAWQFLTKDSPRLLDAGWRVLLPAWWQAASKKKPKLKARVKEEEGGDEKKKGGKSVFGLDSVLNFDWRIAIGDAEFSEEEYLELAARNERLVQFRGEWVALDPVLLTQISRAMNGLDKSRGLSFQDILQLQLLKKAEEDGEAEERAKADANARLEIEVQLTGHLASLIDQLGQKDAWPEIDLPQGLRAELRGYQREGFGWLAFLRQLGLGACLADDMGLGKTVQLISYLLHVKESRAVAASGSGSGSGEAARGRAGAASRGAASEAYADVRTPPRAGARGTGAAQPRSASAGPAGPAASGWLPQDDGIIRPGSYPLEASLIICPTSLLGNWQKEIARFAPDLRVMLHYGSGRRTGEAFAAAASDADVILTSYATSALDQDLLRGFNWLTICLDEAQTIKNAQTKQSTAIRSFRALHKIALTGTPIENRLSELWSIYDFMVPGYLGGPKAFQDRFANPIEKEQNEEKIGELQKLVKPFMLRRKKKDPNIQLDLPEKNEMKTYIHLTPEQSVLYEQVVKQLLKEMPQLEGMKRKGAILSALTQLKRLCDHPVLTAGESTAAEPEDAPDLDTLIEQSAKLSRLVAMVKELRAEGERCLIFTQYIGMGEMMQRVLGEELGENVLYLNGSTPRTMRERMIEQFQAQDQPAGETTAVFILSLKAGGVGLNLTAANHVFHVDRWWNPAVENQATDRAYRMGQTKDVQVHKFISIGTLEERIDDMLESKQQLSDSVIAGSEGWITELSDNALRDLFTLRQG</sequence>
<dbReference type="FunFam" id="3.40.50.300:FF:000533">
    <property type="entry name" value="Helicase, Snf2 family"/>
    <property type="match status" value="1"/>
</dbReference>
<dbReference type="KEGG" id="saca:FFV09_11985"/>
<dbReference type="PROSITE" id="PS51192">
    <property type="entry name" value="HELICASE_ATP_BIND_1"/>
    <property type="match status" value="1"/>
</dbReference>
<dbReference type="InterPro" id="IPR027417">
    <property type="entry name" value="P-loop_NTPase"/>
</dbReference>
<dbReference type="InterPro" id="IPR001650">
    <property type="entry name" value="Helicase_C-like"/>
</dbReference>
<dbReference type="Pfam" id="PF00176">
    <property type="entry name" value="SNF2-rel_dom"/>
    <property type="match status" value="1"/>
</dbReference>
<dbReference type="PROSITE" id="PS51194">
    <property type="entry name" value="HELICASE_CTER"/>
    <property type="match status" value="1"/>
</dbReference>
<keyword evidence="1" id="KW-0378">Hydrolase</keyword>
<feature type="domain" description="Helicase C-terminal" evidence="4">
    <location>
        <begin position="916"/>
        <end position="1080"/>
    </location>
</feature>
<dbReference type="Gene3D" id="3.40.50.10810">
    <property type="entry name" value="Tandem AAA-ATPase domain"/>
    <property type="match status" value="2"/>
</dbReference>
<dbReference type="SMART" id="SM00490">
    <property type="entry name" value="HELICc"/>
    <property type="match status" value="1"/>
</dbReference>
<name>A0A4Y6UWK3_SACBS</name>
<dbReference type="InterPro" id="IPR000330">
    <property type="entry name" value="SNF2_N"/>
</dbReference>
<dbReference type="InterPro" id="IPR014001">
    <property type="entry name" value="Helicase_ATP-bd"/>
</dbReference>
<evidence type="ECO:0000313" key="6">
    <source>
        <dbReference type="Proteomes" id="UP000316968"/>
    </source>
</evidence>
<dbReference type="Pfam" id="PF12419">
    <property type="entry name" value="DUF3670"/>
    <property type="match status" value="1"/>
</dbReference>
<evidence type="ECO:0000259" key="4">
    <source>
        <dbReference type="PROSITE" id="PS51194"/>
    </source>
</evidence>
<accession>A0A4Y6UWK3</accession>
<dbReference type="Proteomes" id="UP000316968">
    <property type="component" value="Chromosome"/>
</dbReference>
<proteinExistence type="predicted"/>
<protein>
    <submittedName>
        <fullName evidence="5">DEAD/DEAH box helicase</fullName>
    </submittedName>
</protein>
<dbReference type="SUPFAM" id="SSF52540">
    <property type="entry name" value="P-loop containing nucleoside triphosphate hydrolases"/>
    <property type="match status" value="2"/>
</dbReference>
<dbReference type="GO" id="GO:0004386">
    <property type="term" value="F:helicase activity"/>
    <property type="evidence" value="ECO:0007669"/>
    <property type="project" value="UniProtKB-KW"/>
</dbReference>
<evidence type="ECO:0000313" key="5">
    <source>
        <dbReference type="EMBL" id="QDH21494.1"/>
    </source>
</evidence>
<dbReference type="EMBL" id="CP041217">
    <property type="protein sequence ID" value="QDH21494.1"/>
    <property type="molecule type" value="Genomic_DNA"/>
</dbReference>
<feature type="region of interest" description="Disordered" evidence="2">
    <location>
        <begin position="604"/>
        <end position="642"/>
    </location>
</feature>
<evidence type="ECO:0000256" key="2">
    <source>
        <dbReference type="SAM" id="MobiDB-lite"/>
    </source>
</evidence>
<evidence type="ECO:0000256" key="1">
    <source>
        <dbReference type="ARBA" id="ARBA00022801"/>
    </source>
</evidence>
<dbReference type="Gene3D" id="3.40.50.300">
    <property type="entry name" value="P-loop containing nucleotide triphosphate hydrolases"/>
    <property type="match status" value="1"/>
</dbReference>
<dbReference type="Pfam" id="PF00271">
    <property type="entry name" value="Helicase_C"/>
    <property type="match status" value="1"/>
</dbReference>
<evidence type="ECO:0000259" key="3">
    <source>
        <dbReference type="PROSITE" id="PS51192"/>
    </source>
</evidence>
<reference evidence="5 6" key="1">
    <citation type="submission" date="2019-06" db="EMBL/GenBank/DDBJ databases">
        <title>Saccharibacillus brassicae sp. nov., an endophytic bacterium isolated from Chinese cabbage seeds (Brassica pekinensis).</title>
        <authorList>
            <person name="Jiang L."/>
            <person name="Lee J."/>
            <person name="Kim S.W."/>
        </authorList>
    </citation>
    <scope>NUCLEOTIDE SEQUENCE [LARGE SCALE GENOMIC DNA]</scope>
    <source>
        <strain evidence="6">KCTC 43072 / ATSA2</strain>
    </source>
</reference>
<dbReference type="PANTHER" id="PTHR10799">
    <property type="entry name" value="SNF2/RAD54 HELICASE FAMILY"/>
    <property type="match status" value="1"/>
</dbReference>
<keyword evidence="5" id="KW-0067">ATP-binding</keyword>
<gene>
    <name evidence="5" type="ORF">FFV09_11985</name>
</gene>
<dbReference type="InterPro" id="IPR049730">
    <property type="entry name" value="SNF2/RAD54-like_C"/>
</dbReference>
<dbReference type="AlphaFoldDB" id="A0A4Y6UWK3"/>
<feature type="compositionally biased region" description="Low complexity" evidence="2">
    <location>
        <begin position="604"/>
        <end position="640"/>
    </location>
</feature>
<dbReference type="OrthoDB" id="9760715at2"/>
<dbReference type="CDD" id="cd18012">
    <property type="entry name" value="DEXQc_arch_SWI2_SNF2"/>
    <property type="match status" value="1"/>
</dbReference>
<dbReference type="RefSeq" id="WP_141448039.1">
    <property type="nucleotide sequence ID" value="NZ_CP041217.1"/>
</dbReference>
<dbReference type="CDD" id="cd18793">
    <property type="entry name" value="SF2_C_SNF"/>
    <property type="match status" value="1"/>
</dbReference>
<dbReference type="GO" id="GO:0005524">
    <property type="term" value="F:ATP binding"/>
    <property type="evidence" value="ECO:0007669"/>
    <property type="project" value="InterPro"/>
</dbReference>
<organism evidence="5 6">
    <name type="scientific">Saccharibacillus brassicae</name>
    <dbReference type="NCBI Taxonomy" id="2583377"/>
    <lineage>
        <taxon>Bacteria</taxon>
        <taxon>Bacillati</taxon>
        <taxon>Bacillota</taxon>
        <taxon>Bacilli</taxon>
        <taxon>Bacillales</taxon>
        <taxon>Paenibacillaceae</taxon>
        <taxon>Saccharibacillus</taxon>
    </lineage>
</organism>
<dbReference type="InterPro" id="IPR022138">
    <property type="entry name" value="DUF3670"/>
</dbReference>
<keyword evidence="6" id="KW-1185">Reference proteome</keyword>
<dbReference type="GO" id="GO:0016787">
    <property type="term" value="F:hydrolase activity"/>
    <property type="evidence" value="ECO:0007669"/>
    <property type="project" value="UniProtKB-KW"/>
</dbReference>
<dbReference type="SMART" id="SM00487">
    <property type="entry name" value="DEXDc"/>
    <property type="match status" value="1"/>
</dbReference>
<keyword evidence="5" id="KW-0347">Helicase</keyword>
<keyword evidence="5" id="KW-0547">Nucleotide-binding</keyword>
<dbReference type="InterPro" id="IPR038718">
    <property type="entry name" value="SNF2-like_sf"/>
</dbReference>